<evidence type="ECO:0000313" key="3">
    <source>
        <dbReference type="Proteomes" id="UP000034739"/>
    </source>
</evidence>
<protein>
    <submittedName>
        <fullName evidence="2">Uncharacterized protein</fullName>
    </submittedName>
</protein>
<gene>
    <name evidence="2" type="ORF">UY16_C0057G0003</name>
</gene>
<feature type="transmembrane region" description="Helical" evidence="1">
    <location>
        <begin position="115"/>
        <end position="133"/>
    </location>
</feature>
<evidence type="ECO:0000256" key="1">
    <source>
        <dbReference type="SAM" id="Phobius"/>
    </source>
</evidence>
<feature type="transmembrane region" description="Helical" evidence="1">
    <location>
        <begin position="74"/>
        <end position="95"/>
    </location>
</feature>
<sequence>MQPRPYFLLSIHRSLGLVLLAHSLPRLPATIWELLGATVRYFFHSLFGPFRLLQAMNGQSKNEARKRVWWDPFTLLKTATITVVVFGIFAGLLMAADPIFSKMVETIIKQAFGRMIWSLVVVAVFASLLTIVLSKQERRFPELRFLSGQDVVVPTVVLVGLFALFLFVQGKYLFASHEVFANLT</sequence>
<accession>A0A0G1W7P4</accession>
<dbReference type="GO" id="GO:0006886">
    <property type="term" value="P:intracellular protein transport"/>
    <property type="evidence" value="ECO:0007669"/>
    <property type="project" value="InterPro"/>
</dbReference>
<comment type="caution">
    <text evidence="2">The sequence shown here is derived from an EMBL/GenBank/DDBJ whole genome shotgun (WGS) entry which is preliminary data.</text>
</comment>
<dbReference type="EMBL" id="LCOY01000057">
    <property type="protein sequence ID" value="KKU86398.1"/>
    <property type="molecule type" value="Genomic_DNA"/>
</dbReference>
<dbReference type="Proteomes" id="UP000034739">
    <property type="component" value="Unassembled WGS sequence"/>
</dbReference>
<feature type="transmembrane region" description="Helical" evidence="1">
    <location>
        <begin position="31"/>
        <end position="53"/>
    </location>
</feature>
<proteinExistence type="predicted"/>
<keyword evidence="1" id="KW-1133">Transmembrane helix</keyword>
<dbReference type="Pfam" id="PF13687">
    <property type="entry name" value="DUF4153"/>
    <property type="match status" value="1"/>
</dbReference>
<reference evidence="2 3" key="1">
    <citation type="journal article" date="2015" name="Nature">
        <title>rRNA introns, odd ribosomes, and small enigmatic genomes across a large radiation of phyla.</title>
        <authorList>
            <person name="Brown C.T."/>
            <person name="Hug L.A."/>
            <person name="Thomas B.C."/>
            <person name="Sharon I."/>
            <person name="Castelle C.J."/>
            <person name="Singh A."/>
            <person name="Wilkins M.J."/>
            <person name="Williams K.H."/>
            <person name="Banfield J.F."/>
        </authorList>
    </citation>
    <scope>NUCLEOTIDE SEQUENCE [LARGE SCALE GENOMIC DNA]</scope>
</reference>
<dbReference type="GO" id="GO:0006605">
    <property type="term" value="P:protein targeting"/>
    <property type="evidence" value="ECO:0007669"/>
    <property type="project" value="InterPro"/>
</dbReference>
<feature type="transmembrane region" description="Helical" evidence="1">
    <location>
        <begin position="145"/>
        <end position="168"/>
    </location>
</feature>
<dbReference type="GO" id="GO:0016020">
    <property type="term" value="C:membrane"/>
    <property type="evidence" value="ECO:0007669"/>
    <property type="project" value="UniProtKB-SubCell"/>
</dbReference>
<keyword evidence="1" id="KW-0812">Transmembrane</keyword>
<name>A0A0G1W7P4_9BACT</name>
<keyword evidence="1" id="KW-0472">Membrane</keyword>
<dbReference type="AlphaFoldDB" id="A0A0G1W7P4"/>
<dbReference type="InterPro" id="IPR025291">
    <property type="entry name" value="DUF4153"/>
</dbReference>
<evidence type="ECO:0000313" key="2">
    <source>
        <dbReference type="EMBL" id="KKU86398.1"/>
    </source>
</evidence>
<organism evidence="2 3">
    <name type="scientific">Candidatus Gottesmanbacteria bacterium GW2011_GWA2_47_9</name>
    <dbReference type="NCBI Taxonomy" id="1618445"/>
    <lineage>
        <taxon>Bacteria</taxon>
        <taxon>Candidatus Gottesmaniibacteriota</taxon>
    </lineage>
</organism>